<accession>A0ABU8VVL0</accession>
<name>A0ABU8VVL0_9BURK</name>
<evidence type="ECO:0000256" key="1">
    <source>
        <dbReference type="ARBA" id="ARBA00009981"/>
    </source>
</evidence>
<organism evidence="2 3">
    <name type="scientific">Variovorax humicola</name>
    <dbReference type="NCBI Taxonomy" id="1769758"/>
    <lineage>
        <taxon>Bacteria</taxon>
        <taxon>Pseudomonadati</taxon>
        <taxon>Pseudomonadota</taxon>
        <taxon>Betaproteobacteria</taxon>
        <taxon>Burkholderiales</taxon>
        <taxon>Comamonadaceae</taxon>
        <taxon>Variovorax</taxon>
    </lineage>
</organism>
<evidence type="ECO:0000313" key="2">
    <source>
        <dbReference type="EMBL" id="MEJ8821269.1"/>
    </source>
</evidence>
<dbReference type="Proteomes" id="UP001363010">
    <property type="component" value="Unassembled WGS sequence"/>
</dbReference>
<dbReference type="InterPro" id="IPR036165">
    <property type="entry name" value="YefM-like_sf"/>
</dbReference>
<protein>
    <recommendedName>
        <fullName evidence="4">Antitoxin</fullName>
    </recommendedName>
</protein>
<gene>
    <name evidence="2" type="ORF">WKW80_04345</name>
</gene>
<dbReference type="RefSeq" id="WP_340362322.1">
    <property type="nucleotide sequence ID" value="NZ_JBBKZV010000002.1"/>
</dbReference>
<dbReference type="EMBL" id="JBBKZV010000002">
    <property type="protein sequence ID" value="MEJ8821269.1"/>
    <property type="molecule type" value="Genomic_DNA"/>
</dbReference>
<evidence type="ECO:0008006" key="4">
    <source>
        <dbReference type="Google" id="ProtNLM"/>
    </source>
</evidence>
<dbReference type="SUPFAM" id="SSF143120">
    <property type="entry name" value="YefM-like"/>
    <property type="match status" value="1"/>
</dbReference>
<comment type="caution">
    <text evidence="2">The sequence shown here is derived from an EMBL/GenBank/DDBJ whole genome shotgun (WGS) entry which is preliminary data.</text>
</comment>
<reference evidence="2 3" key="1">
    <citation type="submission" date="2024-03" db="EMBL/GenBank/DDBJ databases">
        <title>Novel species of the genus Variovorax.</title>
        <authorList>
            <person name="Liu Q."/>
            <person name="Xin Y.-H."/>
        </authorList>
    </citation>
    <scope>NUCLEOTIDE SEQUENCE [LARGE SCALE GENOMIC DNA]</scope>
    <source>
        <strain evidence="2 3">KACC 18501</strain>
    </source>
</reference>
<evidence type="ECO:0000313" key="3">
    <source>
        <dbReference type="Proteomes" id="UP001363010"/>
    </source>
</evidence>
<proteinExistence type="inferred from homology"/>
<sequence length="116" mass="12509">MAHALISRPEALDRLARSMPTFTATNLAGGMQKVTSTVMAEGAVVITRHDQPTMVLMSVDRYLKLEQAAEPNLDALAQRFDDMFARMQGADAAQGMADAFAMTPKELGKAAVRAAR</sequence>
<comment type="similarity">
    <text evidence="1">Belongs to the phD/YefM antitoxin family.</text>
</comment>
<keyword evidence="3" id="KW-1185">Reference proteome</keyword>
<dbReference type="Gene3D" id="3.40.1620.10">
    <property type="entry name" value="YefM-like domain"/>
    <property type="match status" value="1"/>
</dbReference>